<dbReference type="PANTHER" id="PTHR30189">
    <property type="entry name" value="LPS-ASSEMBLY PROTEIN"/>
    <property type="match status" value="1"/>
</dbReference>
<keyword evidence="3 4" id="KW-0998">Cell outer membrane</keyword>
<dbReference type="GO" id="GO:0043165">
    <property type="term" value="P:Gram-negative-bacterium-type cell outer membrane assembly"/>
    <property type="evidence" value="ECO:0007669"/>
    <property type="project" value="UniProtKB-UniRule"/>
</dbReference>
<protein>
    <recommendedName>
        <fullName evidence="4">LPS-assembly protein LptD</fullName>
    </recommendedName>
</protein>
<proteinExistence type="inferred from homology"/>
<dbReference type="PANTHER" id="PTHR30189:SF1">
    <property type="entry name" value="LPS-ASSEMBLY PROTEIN LPTD"/>
    <property type="match status" value="1"/>
</dbReference>
<keyword evidence="1 4" id="KW-0732">Signal</keyword>
<comment type="function">
    <text evidence="4">Together with LptE, is involved in the assembly of lipopolysaccharide (LPS) at the surface of the outer membrane.</text>
</comment>
<feature type="domain" description="LptD C-terminal" evidence="6">
    <location>
        <begin position="415"/>
        <end position="819"/>
    </location>
</feature>
<dbReference type="AlphaFoldDB" id="A0A066UDU4"/>
<dbReference type="Proteomes" id="UP000035860">
    <property type="component" value="Unassembled WGS sequence"/>
</dbReference>
<evidence type="ECO:0000256" key="4">
    <source>
        <dbReference type="HAMAP-Rule" id="MF_01411"/>
    </source>
</evidence>
<dbReference type="HAMAP" id="MF_01411">
    <property type="entry name" value="LPS_assembly_LptD"/>
    <property type="match status" value="1"/>
</dbReference>
<comment type="subcellular location">
    <subcellularLocation>
        <location evidence="4">Cell outer membrane</location>
    </subcellularLocation>
</comment>
<comment type="subunit">
    <text evidence="4">Component of the lipopolysaccharide transport and assembly complex. Interacts with LptE and LptA.</text>
</comment>
<feature type="domain" description="Organic solvent tolerance-like N-terminal" evidence="5">
    <location>
        <begin position="136"/>
        <end position="194"/>
    </location>
</feature>
<evidence type="ECO:0000313" key="7">
    <source>
        <dbReference type="EMBL" id="KDN25255.1"/>
    </source>
</evidence>
<dbReference type="Pfam" id="PF04453">
    <property type="entry name" value="LptD"/>
    <property type="match status" value="1"/>
</dbReference>
<evidence type="ECO:0000256" key="2">
    <source>
        <dbReference type="ARBA" id="ARBA00023136"/>
    </source>
</evidence>
<dbReference type="RefSeq" id="WP_052585324.1">
    <property type="nucleotide sequence ID" value="NZ_AOMT01000022.1"/>
</dbReference>
<evidence type="ECO:0000259" key="5">
    <source>
        <dbReference type="Pfam" id="PF03968"/>
    </source>
</evidence>
<keyword evidence="8" id="KW-1185">Reference proteome</keyword>
<dbReference type="InterPro" id="IPR020889">
    <property type="entry name" value="LipoPS_assembly_LptD"/>
</dbReference>
<evidence type="ECO:0000256" key="1">
    <source>
        <dbReference type="ARBA" id="ARBA00022729"/>
    </source>
</evidence>
<comment type="similarity">
    <text evidence="4">Belongs to the LptD family.</text>
</comment>
<accession>A0A066UDU4</accession>
<name>A0A066UDU4_9GAMM</name>
<gene>
    <name evidence="4" type="primary">lptD</name>
    <name evidence="7" type="ORF">MBO_05589</name>
</gene>
<dbReference type="InterPro" id="IPR007543">
    <property type="entry name" value="LptD_C"/>
</dbReference>
<sequence length="908" mass="101646">MKSIKLIPAHSTHAKARLMMSVRMALFGASLLPVGTLAQNIEAAQSTQNSQETASQPSKSLERLASYYHAKPSENARCQGVWIHPSQNRQSQTLAEQLGADTESDNHYDDTVDFLDDVAASDAMPFDDVEAQSSASSLQAQADQTKNNDGTYYAQADYGYYDNDEYAELSGNVILEQNGQQVLADKITFNPKTGESKAIGQVVFGDNPANILNAQESNTDKQNKGAGVGIIGVAGELDYNAQTQTANAQDVAFASTTIGAHGHAKEMKKVSDSEYHMNDVMFTTCPPTERKWHLDADSIEINSDTGRGIAKNSTLKIKDVPVFYLPYFNFPIDDRRSSGFLLPRAGFGSSDGFEVTTPYYMNLAPNYDLTLSPTVFTNKNPMLEAEFRYLTEKYGSGIIDGGYLPSDRKYNDEDRYHLFYDHEWHSKALKNLSAYATYRHVSDSKYPNDFDTLGLKNNPLNLSRRIGVNYYNEHLTADLKAETFQTLDGTNNDGTPIQDKDKPYSRLPQLAVSYSLPKSTDALGERFNIPSSLDRVDVTGIHNTAYFKKSIKDNSETEKSGVRMYNQISASYPMLRSWGYFTPKVSLNHLYASYDEDSLAVQNLSEKEGSYSVFAPQIGLDTAAFFEKSGSPFGWFDESLGGYQVLSPRLKYNYTPHKDQSNIPNFETAFSAMSYDQLLSDSWFLGYDRIQDLHAITPALSYRYIDKDGLTRFDGGLSQQFYLDDLNVGIDNSQAYSENSSGLAWKASTQPLNSLWVNADGSFSHDYDLNHVTAQIRYQPNEQSLYSFGVINRKENKALVQLPLQAYTAAAIFPINNRWRLLGQAQYDHRNDRLLDALVGINYEDCCYGLSVYARRYRNSLKPDDDANNAIMAEIRLNGITSGGRLNDLMNDKVLGYENIQNAWQRAY</sequence>
<dbReference type="GO" id="GO:1990351">
    <property type="term" value="C:transporter complex"/>
    <property type="evidence" value="ECO:0007669"/>
    <property type="project" value="TreeGrafter"/>
</dbReference>
<evidence type="ECO:0000256" key="3">
    <source>
        <dbReference type="ARBA" id="ARBA00023237"/>
    </source>
</evidence>
<keyword evidence="2 4" id="KW-0472">Membrane</keyword>
<dbReference type="eggNOG" id="COG1452">
    <property type="taxonomic scope" value="Bacteria"/>
</dbReference>
<organism evidence="7 8">
    <name type="scientific">Moraxella bovoculi 237</name>
    <dbReference type="NCBI Taxonomy" id="743974"/>
    <lineage>
        <taxon>Bacteria</taxon>
        <taxon>Pseudomonadati</taxon>
        <taxon>Pseudomonadota</taxon>
        <taxon>Gammaproteobacteria</taxon>
        <taxon>Moraxellales</taxon>
        <taxon>Moraxellaceae</taxon>
        <taxon>Moraxella</taxon>
    </lineage>
</organism>
<dbReference type="Pfam" id="PF03968">
    <property type="entry name" value="LptD_N"/>
    <property type="match status" value="1"/>
</dbReference>
<dbReference type="GO" id="GO:0015920">
    <property type="term" value="P:lipopolysaccharide transport"/>
    <property type="evidence" value="ECO:0007669"/>
    <property type="project" value="InterPro"/>
</dbReference>
<dbReference type="EMBL" id="AOMT01000022">
    <property type="protein sequence ID" value="KDN25255.1"/>
    <property type="molecule type" value="Genomic_DNA"/>
</dbReference>
<dbReference type="InterPro" id="IPR050218">
    <property type="entry name" value="LptD"/>
</dbReference>
<dbReference type="Gene3D" id="2.60.450.10">
    <property type="entry name" value="Lipopolysaccharide (LPS) transport protein A like domain"/>
    <property type="match status" value="1"/>
</dbReference>
<dbReference type="InterPro" id="IPR005653">
    <property type="entry name" value="OstA-like_N"/>
</dbReference>
<comment type="caution">
    <text evidence="7">The sequence shown here is derived from an EMBL/GenBank/DDBJ whole genome shotgun (WGS) entry which is preliminary data.</text>
</comment>
<dbReference type="GO" id="GO:0009279">
    <property type="term" value="C:cell outer membrane"/>
    <property type="evidence" value="ECO:0007669"/>
    <property type="project" value="UniProtKB-SubCell"/>
</dbReference>
<evidence type="ECO:0000259" key="6">
    <source>
        <dbReference type="Pfam" id="PF04453"/>
    </source>
</evidence>
<reference evidence="7 8" key="1">
    <citation type="journal article" date="2014" name="Genome Announc.">
        <title>Draft Genome Sequence of Moraxella bovoculi Strain 237T (ATCC BAA-1259T) Isolated from a Calf with Infectious Bovine Keratoconjunctivitis.</title>
        <authorList>
            <person name="Calcutt M.J."/>
            <person name="Foecking M.F."/>
            <person name="Martin N.T."/>
            <person name="Mhlanga-Mutangadura T."/>
            <person name="Reilly T.J."/>
        </authorList>
    </citation>
    <scope>NUCLEOTIDE SEQUENCE [LARGE SCALE GENOMIC DNA]</scope>
    <source>
        <strain evidence="7 8">237</strain>
    </source>
</reference>
<evidence type="ECO:0000313" key="8">
    <source>
        <dbReference type="Proteomes" id="UP000035860"/>
    </source>
</evidence>
<comment type="caution">
    <text evidence="4">Lacks conserved residue(s) required for the propagation of feature annotation.</text>
</comment>